<evidence type="ECO:0000256" key="6">
    <source>
        <dbReference type="ARBA" id="ARBA00023235"/>
    </source>
</evidence>
<protein>
    <recommendedName>
        <fullName evidence="8">DNA 3'-5' helicase</fullName>
        <ecNumber evidence="8">5.6.2.4</ecNumber>
    </recommendedName>
</protein>
<dbReference type="EC" id="5.6.2.4" evidence="8"/>
<keyword evidence="5 10" id="KW-0067">ATP-binding</keyword>
<evidence type="ECO:0000256" key="4">
    <source>
        <dbReference type="ARBA" id="ARBA00022806"/>
    </source>
</evidence>
<dbReference type="SUPFAM" id="SSF52540">
    <property type="entry name" value="P-loop containing nucleoside triphosphate hydrolases"/>
    <property type="match status" value="1"/>
</dbReference>
<evidence type="ECO:0000256" key="1">
    <source>
        <dbReference type="ARBA" id="ARBA00009922"/>
    </source>
</evidence>
<evidence type="ECO:0000259" key="11">
    <source>
        <dbReference type="PROSITE" id="PS51198"/>
    </source>
</evidence>
<evidence type="ECO:0000313" key="13">
    <source>
        <dbReference type="EMBL" id="PLR06886.1"/>
    </source>
</evidence>
<dbReference type="AlphaFoldDB" id="A0A2N5CLW1"/>
<dbReference type="InterPro" id="IPR000212">
    <property type="entry name" value="DNA_helicase_UvrD/REP"/>
</dbReference>
<dbReference type="EMBL" id="CP026100">
    <property type="protein sequence ID" value="AYV48189.1"/>
    <property type="molecule type" value="Genomic_DNA"/>
</dbReference>
<keyword evidence="6" id="KW-0413">Isomerase</keyword>
<dbReference type="GO" id="GO:0000725">
    <property type="term" value="P:recombinational repair"/>
    <property type="evidence" value="ECO:0007669"/>
    <property type="project" value="TreeGrafter"/>
</dbReference>
<name>A0A2N5CLW1_9CAUL</name>
<evidence type="ECO:0000256" key="10">
    <source>
        <dbReference type="PROSITE-ProRule" id="PRU00560"/>
    </source>
</evidence>
<dbReference type="RefSeq" id="WP_101715357.1">
    <property type="nucleotide sequence ID" value="NZ_CP026100.1"/>
</dbReference>
<dbReference type="Proteomes" id="UP000234483">
    <property type="component" value="Unassembled WGS sequence"/>
</dbReference>
<dbReference type="PANTHER" id="PTHR11070">
    <property type="entry name" value="UVRD / RECB / PCRA DNA HELICASE FAMILY MEMBER"/>
    <property type="match status" value="1"/>
</dbReference>
<dbReference type="GO" id="GO:0043138">
    <property type="term" value="F:3'-5' DNA helicase activity"/>
    <property type="evidence" value="ECO:0007669"/>
    <property type="project" value="UniProtKB-EC"/>
</dbReference>
<dbReference type="Proteomes" id="UP000281192">
    <property type="component" value="Chromosome"/>
</dbReference>
<evidence type="ECO:0000256" key="8">
    <source>
        <dbReference type="ARBA" id="ARBA00034808"/>
    </source>
</evidence>
<reference evidence="13 14" key="1">
    <citation type="submission" date="2017-12" db="EMBL/GenBank/DDBJ databases">
        <title>The genome sequence of Caulobacter flavus CGMCC1 15093.</title>
        <authorList>
            <person name="Gao J."/>
            <person name="Mao X."/>
            <person name="Sun J."/>
        </authorList>
    </citation>
    <scope>NUCLEOTIDE SEQUENCE [LARGE SCALE GENOMIC DNA]</scope>
    <source>
        <strain evidence="13 14">CGMCC1 15093</strain>
    </source>
</reference>
<evidence type="ECO:0000313" key="15">
    <source>
        <dbReference type="Proteomes" id="UP000281192"/>
    </source>
</evidence>
<evidence type="ECO:0000313" key="12">
    <source>
        <dbReference type="EMBL" id="AYV48189.1"/>
    </source>
</evidence>
<keyword evidence="2 10" id="KW-0547">Nucleotide-binding</keyword>
<dbReference type="GO" id="GO:0005524">
    <property type="term" value="F:ATP binding"/>
    <property type="evidence" value="ECO:0007669"/>
    <property type="project" value="UniProtKB-UniRule"/>
</dbReference>
<sequence length="611" mass="68476">MFVWAEDDLNAEQAAAVMEPGSVFLTACPGSGKTRTLTYRIARELSLLTSPQQRVMAITYTHRAAEEIQDRIDGLGVDSSRLWIGTIHAFCLEWILKPYGIYHPSLRNGFRVIDPQARDALLDELCAASKVPGLSRWECDHYVTTSSTIFQCRDATLAPHVETILKQYRARLQADRQIDFEMMLKFSYQLIKRGDAVAKILSRIFTCILVDEYQDTKEIQYGILAAILKAGGGETRAFIVGDPNQAILASLGGHAMAVADFATLASVALVEKDLSRNYRSSRRIVEYFGHFNELTATIEAAGEHRDFASLITYDTETHQKDLEAELVRLIRRSIEVEKIAPHEVCVVAPQWAKLATMTRALIAALPEYEFNGPGAIPFARSPDNFWYKVSRIVLTKPHPALFVRRLRWAGEVLRELINAGAPVEHLSRRDFLRLCNGIRLNELDGLTYLRLFFDALLDVLGLSIDDYDTIKDHHVAFFDASTARLKLLVKEGGEGLSELSAFQKVFSERSGITVSSIHGVKGLEFDTVIAYCLLEDMVPHFSDPEGQASATKLLYVIGSRARKHLHLISEQGRQNKYREPYLPTKRLETYAYGYDAWPSPPPTTGVAPAPP</sequence>
<dbReference type="Pfam" id="PF13361">
    <property type="entry name" value="UvrD_C"/>
    <property type="match status" value="1"/>
</dbReference>
<evidence type="ECO:0000313" key="14">
    <source>
        <dbReference type="Proteomes" id="UP000234483"/>
    </source>
</evidence>
<dbReference type="InterPro" id="IPR014017">
    <property type="entry name" value="DNA_helicase_UvrD-like_C"/>
</dbReference>
<evidence type="ECO:0000256" key="9">
    <source>
        <dbReference type="ARBA" id="ARBA00048988"/>
    </source>
</evidence>
<keyword evidence="4 10" id="KW-0347">Helicase</keyword>
<dbReference type="Pfam" id="PF00580">
    <property type="entry name" value="UvrD-helicase"/>
    <property type="match status" value="1"/>
</dbReference>
<dbReference type="GO" id="GO:0003677">
    <property type="term" value="F:DNA binding"/>
    <property type="evidence" value="ECO:0007669"/>
    <property type="project" value="UniProtKB-KW"/>
</dbReference>
<dbReference type="KEGG" id="cfh:C1707_19055"/>
<proteinExistence type="inferred from homology"/>
<dbReference type="EMBL" id="PJRQ01000048">
    <property type="protein sequence ID" value="PLR06886.1"/>
    <property type="molecule type" value="Genomic_DNA"/>
</dbReference>
<gene>
    <name evidence="12" type="ORF">C1707_19055</name>
    <name evidence="13" type="ORF">CFHF_23500</name>
</gene>
<evidence type="ECO:0000256" key="7">
    <source>
        <dbReference type="ARBA" id="ARBA00034617"/>
    </source>
</evidence>
<dbReference type="Gene3D" id="1.10.10.160">
    <property type="match status" value="1"/>
</dbReference>
<reference evidence="12 15" key="2">
    <citation type="submission" date="2018-01" db="EMBL/GenBank/DDBJ databases">
        <title>Complete genome sequence of Caulobacter flavus RHGG3.</title>
        <authorList>
            <person name="Yang E."/>
        </authorList>
    </citation>
    <scope>NUCLEOTIDE SEQUENCE [LARGE SCALE GENOMIC DNA]</scope>
    <source>
        <strain evidence="12 15">RHGG3</strain>
    </source>
</reference>
<comment type="catalytic activity">
    <reaction evidence="7">
        <text>Couples ATP hydrolysis with the unwinding of duplex DNA by translocating in the 3'-5' direction.</text>
        <dbReference type="EC" id="5.6.2.4"/>
    </reaction>
</comment>
<evidence type="ECO:0000256" key="2">
    <source>
        <dbReference type="ARBA" id="ARBA00022741"/>
    </source>
</evidence>
<evidence type="ECO:0000256" key="5">
    <source>
        <dbReference type="ARBA" id="ARBA00022840"/>
    </source>
</evidence>
<dbReference type="InterPro" id="IPR027417">
    <property type="entry name" value="P-loop_NTPase"/>
</dbReference>
<organism evidence="13 14">
    <name type="scientific">Caulobacter flavus</name>
    <dbReference type="NCBI Taxonomy" id="1679497"/>
    <lineage>
        <taxon>Bacteria</taxon>
        <taxon>Pseudomonadati</taxon>
        <taxon>Pseudomonadota</taxon>
        <taxon>Alphaproteobacteria</taxon>
        <taxon>Caulobacterales</taxon>
        <taxon>Caulobacteraceae</taxon>
        <taxon>Caulobacter</taxon>
    </lineage>
</organism>
<dbReference type="InterPro" id="IPR014016">
    <property type="entry name" value="UvrD-like_ATP-bd"/>
</dbReference>
<feature type="binding site" evidence="10">
    <location>
        <begin position="27"/>
        <end position="34"/>
    </location>
    <ligand>
        <name>ATP</name>
        <dbReference type="ChEBI" id="CHEBI:30616"/>
    </ligand>
</feature>
<keyword evidence="3 10" id="KW-0378">Hydrolase</keyword>
<comment type="catalytic activity">
    <reaction evidence="9">
        <text>ATP + H2O = ADP + phosphate + H(+)</text>
        <dbReference type="Rhea" id="RHEA:13065"/>
        <dbReference type="ChEBI" id="CHEBI:15377"/>
        <dbReference type="ChEBI" id="CHEBI:15378"/>
        <dbReference type="ChEBI" id="CHEBI:30616"/>
        <dbReference type="ChEBI" id="CHEBI:43474"/>
        <dbReference type="ChEBI" id="CHEBI:456216"/>
        <dbReference type="EC" id="5.6.2.4"/>
    </reaction>
</comment>
<dbReference type="OrthoDB" id="5461146at2"/>
<feature type="domain" description="UvrD-like helicase ATP-binding" evidence="11">
    <location>
        <begin position="6"/>
        <end position="281"/>
    </location>
</feature>
<dbReference type="InterPro" id="IPR013986">
    <property type="entry name" value="DExx_box_DNA_helicase_dom_sf"/>
</dbReference>
<dbReference type="PROSITE" id="PS51198">
    <property type="entry name" value="UVRD_HELICASE_ATP_BIND"/>
    <property type="match status" value="1"/>
</dbReference>
<evidence type="ECO:0000256" key="3">
    <source>
        <dbReference type="ARBA" id="ARBA00022801"/>
    </source>
</evidence>
<keyword evidence="15" id="KW-1185">Reference proteome</keyword>
<dbReference type="Gene3D" id="3.40.50.300">
    <property type="entry name" value="P-loop containing nucleotide triphosphate hydrolases"/>
    <property type="match status" value="2"/>
</dbReference>
<accession>A0A2N5CLW1</accession>
<dbReference type="CDD" id="cd17932">
    <property type="entry name" value="DEXQc_UvrD"/>
    <property type="match status" value="1"/>
</dbReference>
<dbReference type="GO" id="GO:0016787">
    <property type="term" value="F:hydrolase activity"/>
    <property type="evidence" value="ECO:0007669"/>
    <property type="project" value="UniProtKB-UniRule"/>
</dbReference>
<comment type="similarity">
    <text evidence="1">Belongs to the helicase family. UvrD subfamily.</text>
</comment>